<accession>A0AAV7T5R9</accession>
<keyword evidence="2" id="KW-1185">Reference proteome</keyword>
<evidence type="ECO:0000313" key="1">
    <source>
        <dbReference type="EMBL" id="KAJ1171446.1"/>
    </source>
</evidence>
<dbReference type="EMBL" id="JANPWB010000007">
    <property type="protein sequence ID" value="KAJ1171446.1"/>
    <property type="molecule type" value="Genomic_DNA"/>
</dbReference>
<dbReference type="AlphaFoldDB" id="A0AAV7T5R9"/>
<reference evidence="1" key="1">
    <citation type="journal article" date="2022" name="bioRxiv">
        <title>Sequencing and chromosome-scale assembly of the giantPleurodeles waltlgenome.</title>
        <authorList>
            <person name="Brown T."/>
            <person name="Elewa A."/>
            <person name="Iarovenko S."/>
            <person name="Subramanian E."/>
            <person name="Araus A.J."/>
            <person name="Petzold A."/>
            <person name="Susuki M."/>
            <person name="Suzuki K.-i.T."/>
            <person name="Hayashi T."/>
            <person name="Toyoda A."/>
            <person name="Oliveira C."/>
            <person name="Osipova E."/>
            <person name="Leigh N.D."/>
            <person name="Simon A."/>
            <person name="Yun M.H."/>
        </authorList>
    </citation>
    <scope>NUCLEOTIDE SEQUENCE</scope>
    <source>
        <strain evidence="1">20211129_DDA</strain>
        <tissue evidence="1">Liver</tissue>
    </source>
</reference>
<organism evidence="1 2">
    <name type="scientific">Pleurodeles waltl</name>
    <name type="common">Iberian ribbed newt</name>
    <dbReference type="NCBI Taxonomy" id="8319"/>
    <lineage>
        <taxon>Eukaryota</taxon>
        <taxon>Metazoa</taxon>
        <taxon>Chordata</taxon>
        <taxon>Craniata</taxon>
        <taxon>Vertebrata</taxon>
        <taxon>Euteleostomi</taxon>
        <taxon>Amphibia</taxon>
        <taxon>Batrachia</taxon>
        <taxon>Caudata</taxon>
        <taxon>Salamandroidea</taxon>
        <taxon>Salamandridae</taxon>
        <taxon>Pleurodelinae</taxon>
        <taxon>Pleurodeles</taxon>
    </lineage>
</organism>
<name>A0AAV7T5R9_PLEWA</name>
<gene>
    <name evidence="1" type="ORF">NDU88_003307</name>
</gene>
<dbReference type="Proteomes" id="UP001066276">
    <property type="component" value="Chromosome 4_1"/>
</dbReference>
<protein>
    <submittedName>
        <fullName evidence="1">Uncharacterized protein</fullName>
    </submittedName>
</protein>
<sequence length="142" mass="15872">MVRFTWRSRELICLSRLPIDGLDEIKKEEDKEDCFVASVDLPTCKAFSEADWKKAESEDEVLAKVRECVTNGWPKKKNLTCVKKKKESEIVVLKVNLNGTYRILTPNPGALEMRVNAETAAAVGGAGTSRGVAPLHLYTYLE</sequence>
<evidence type="ECO:0000313" key="2">
    <source>
        <dbReference type="Proteomes" id="UP001066276"/>
    </source>
</evidence>
<proteinExistence type="predicted"/>
<comment type="caution">
    <text evidence="1">The sequence shown here is derived from an EMBL/GenBank/DDBJ whole genome shotgun (WGS) entry which is preliminary data.</text>
</comment>